<evidence type="ECO:0000256" key="5">
    <source>
        <dbReference type="ARBA" id="ARBA00023136"/>
    </source>
</evidence>
<organism evidence="8 9">
    <name type="scientific">Armillaria gallica</name>
    <name type="common">Bulbous honey fungus</name>
    <name type="synonym">Armillaria bulbosa</name>
    <dbReference type="NCBI Taxonomy" id="47427"/>
    <lineage>
        <taxon>Eukaryota</taxon>
        <taxon>Fungi</taxon>
        <taxon>Dikarya</taxon>
        <taxon>Basidiomycota</taxon>
        <taxon>Agaricomycotina</taxon>
        <taxon>Agaricomycetes</taxon>
        <taxon>Agaricomycetidae</taxon>
        <taxon>Agaricales</taxon>
        <taxon>Marasmiineae</taxon>
        <taxon>Physalacriaceae</taxon>
        <taxon>Armillaria</taxon>
    </lineage>
</organism>
<dbReference type="Pfam" id="PF07690">
    <property type="entry name" value="MFS_1"/>
    <property type="match status" value="2"/>
</dbReference>
<evidence type="ECO:0000256" key="3">
    <source>
        <dbReference type="ARBA" id="ARBA00022692"/>
    </source>
</evidence>
<evidence type="ECO:0000256" key="6">
    <source>
        <dbReference type="SAM" id="Phobius"/>
    </source>
</evidence>
<dbReference type="OrthoDB" id="440553at2759"/>
<gene>
    <name evidence="8" type="ORF">ARMGADRAFT_1091893</name>
</gene>
<dbReference type="PROSITE" id="PS50850">
    <property type="entry name" value="MFS"/>
    <property type="match status" value="1"/>
</dbReference>
<dbReference type="GO" id="GO:0022857">
    <property type="term" value="F:transmembrane transporter activity"/>
    <property type="evidence" value="ECO:0007669"/>
    <property type="project" value="InterPro"/>
</dbReference>
<feature type="transmembrane region" description="Helical" evidence="6">
    <location>
        <begin position="340"/>
        <end position="364"/>
    </location>
</feature>
<feature type="transmembrane region" description="Helical" evidence="6">
    <location>
        <begin position="94"/>
        <end position="110"/>
    </location>
</feature>
<feature type="transmembrane region" description="Helical" evidence="6">
    <location>
        <begin position="376"/>
        <end position="399"/>
    </location>
</feature>
<name>A0A2H3CCD4_ARMGA</name>
<dbReference type="AlphaFoldDB" id="A0A2H3CCD4"/>
<feature type="domain" description="Major facilitator superfamily (MFS) profile" evidence="7">
    <location>
        <begin position="26"/>
        <end position="432"/>
    </location>
</feature>
<dbReference type="SUPFAM" id="SSF103473">
    <property type="entry name" value="MFS general substrate transporter"/>
    <property type="match status" value="1"/>
</dbReference>
<proteinExistence type="predicted"/>
<keyword evidence="9" id="KW-1185">Reference proteome</keyword>
<reference evidence="9" key="1">
    <citation type="journal article" date="2017" name="Nat. Ecol. Evol.">
        <title>Genome expansion and lineage-specific genetic innovations in the forest pathogenic fungi Armillaria.</title>
        <authorList>
            <person name="Sipos G."/>
            <person name="Prasanna A.N."/>
            <person name="Walter M.C."/>
            <person name="O'Connor E."/>
            <person name="Balint B."/>
            <person name="Krizsan K."/>
            <person name="Kiss B."/>
            <person name="Hess J."/>
            <person name="Varga T."/>
            <person name="Slot J."/>
            <person name="Riley R."/>
            <person name="Boka B."/>
            <person name="Rigling D."/>
            <person name="Barry K."/>
            <person name="Lee J."/>
            <person name="Mihaltcheva S."/>
            <person name="LaButti K."/>
            <person name="Lipzen A."/>
            <person name="Waldron R."/>
            <person name="Moloney N.M."/>
            <person name="Sperisen C."/>
            <person name="Kredics L."/>
            <person name="Vagvoelgyi C."/>
            <person name="Patrignani A."/>
            <person name="Fitzpatrick D."/>
            <person name="Nagy I."/>
            <person name="Doyle S."/>
            <person name="Anderson J.B."/>
            <person name="Grigoriev I.V."/>
            <person name="Gueldener U."/>
            <person name="Muensterkoetter M."/>
            <person name="Nagy L.G."/>
        </authorList>
    </citation>
    <scope>NUCLEOTIDE SEQUENCE [LARGE SCALE GENOMIC DNA]</scope>
    <source>
        <strain evidence="9">Ar21-2</strain>
    </source>
</reference>
<feature type="transmembrane region" description="Helical" evidence="6">
    <location>
        <begin position="116"/>
        <end position="142"/>
    </location>
</feature>
<dbReference type="FunCoup" id="A0A2H3CCD4">
    <property type="interactions" value="1"/>
</dbReference>
<evidence type="ECO:0000259" key="7">
    <source>
        <dbReference type="PROSITE" id="PS50850"/>
    </source>
</evidence>
<keyword evidence="4 6" id="KW-1133">Transmembrane helix</keyword>
<protein>
    <submittedName>
        <fullName evidence="8">MFS general substrate transporter</fullName>
    </submittedName>
</protein>
<dbReference type="PANTHER" id="PTHR23506:SF23">
    <property type="entry name" value="GH10249P"/>
    <property type="match status" value="1"/>
</dbReference>
<evidence type="ECO:0000256" key="1">
    <source>
        <dbReference type="ARBA" id="ARBA00004141"/>
    </source>
</evidence>
<dbReference type="InterPro" id="IPR020846">
    <property type="entry name" value="MFS_dom"/>
</dbReference>
<feature type="transmembrane region" description="Helical" evidence="6">
    <location>
        <begin position="251"/>
        <end position="272"/>
    </location>
</feature>
<dbReference type="PANTHER" id="PTHR23506">
    <property type="entry name" value="GH10249P"/>
    <property type="match status" value="1"/>
</dbReference>
<dbReference type="GO" id="GO:0016020">
    <property type="term" value="C:membrane"/>
    <property type="evidence" value="ECO:0007669"/>
    <property type="project" value="UniProtKB-SubCell"/>
</dbReference>
<dbReference type="CDD" id="cd17325">
    <property type="entry name" value="MFS_MdtG_SLC18_like"/>
    <property type="match status" value="1"/>
</dbReference>
<dbReference type="InParanoid" id="A0A2H3CCD4"/>
<dbReference type="InterPro" id="IPR050930">
    <property type="entry name" value="MFS_Vesicular_Transporter"/>
</dbReference>
<evidence type="ECO:0000256" key="2">
    <source>
        <dbReference type="ARBA" id="ARBA00022448"/>
    </source>
</evidence>
<feature type="transmembrane region" description="Helical" evidence="6">
    <location>
        <begin position="154"/>
        <end position="177"/>
    </location>
</feature>
<comment type="subcellular location">
    <subcellularLocation>
        <location evidence="1">Membrane</location>
        <topology evidence="1">Multi-pass membrane protein</topology>
    </subcellularLocation>
</comment>
<feature type="transmembrane region" description="Helical" evidence="6">
    <location>
        <begin position="313"/>
        <end position="334"/>
    </location>
</feature>
<evidence type="ECO:0000313" key="8">
    <source>
        <dbReference type="EMBL" id="PBK80739.1"/>
    </source>
</evidence>
<dbReference type="InterPro" id="IPR011701">
    <property type="entry name" value="MFS"/>
</dbReference>
<dbReference type="Gene3D" id="1.20.1250.20">
    <property type="entry name" value="MFS general substrate transporter like domains"/>
    <property type="match status" value="2"/>
</dbReference>
<dbReference type="Proteomes" id="UP000217790">
    <property type="component" value="Unassembled WGS sequence"/>
</dbReference>
<feature type="transmembrane region" description="Helical" evidence="6">
    <location>
        <begin position="405"/>
        <end position="429"/>
    </location>
</feature>
<feature type="transmembrane region" description="Helical" evidence="6">
    <location>
        <begin position="21"/>
        <end position="45"/>
    </location>
</feature>
<keyword evidence="5 6" id="KW-0472">Membrane</keyword>
<keyword evidence="3 6" id="KW-0812">Transmembrane</keyword>
<dbReference type="InterPro" id="IPR036259">
    <property type="entry name" value="MFS_trans_sf"/>
</dbReference>
<dbReference type="STRING" id="47427.A0A2H3CCD4"/>
<feature type="transmembrane region" description="Helical" evidence="6">
    <location>
        <begin position="284"/>
        <end position="301"/>
    </location>
</feature>
<keyword evidence="2" id="KW-0813">Transport</keyword>
<dbReference type="EMBL" id="KZ293740">
    <property type="protein sequence ID" value="PBK80739.1"/>
    <property type="molecule type" value="Genomic_DNA"/>
</dbReference>
<feature type="transmembrane region" description="Helical" evidence="6">
    <location>
        <begin position="65"/>
        <end position="85"/>
    </location>
</feature>
<evidence type="ECO:0000313" key="9">
    <source>
        <dbReference type="Proteomes" id="UP000217790"/>
    </source>
</evidence>
<evidence type="ECO:0000256" key="4">
    <source>
        <dbReference type="ARBA" id="ARBA00022989"/>
    </source>
</evidence>
<feature type="transmembrane region" description="Helical" evidence="6">
    <location>
        <begin position="183"/>
        <end position="202"/>
    </location>
</feature>
<dbReference type="OMA" id="ENGMDSY"/>
<sequence length="444" mass="48740">MIPRVNHQEAEKYPWGWKWRSSYWFVTFVMWLGTVVDVFVFALSIPVVPFQLKALGYKDVASLTGWLMFAYSAGNIISSVPIAIWSEVYDTRKVPYVAGVSILIVSQIMFMEAPYYWVMCLARCLQGIGVVIRVVVGLAILCNRSPSEVVGRQIGIAMSGVPLGMLLGTPIGGPLYARFGFRGPYIFGIIVSLPDLVFRLLVIGERSVSRSPSSSDHIPLEGKELGNETVQSETKVPFVWGFRLLLQSHRALGAACVTAMISMLENMLTPVLPSHLNSLWGMDASKVGLVLLASVIPSIFAPPISGWFADRFGVLAVIIITLIFAMPWYIVLILDVHLTLFITAYAFFFTSGLATSVSTEFASIARTTDGIGYAHVYALSNLAYGIGAAVGPVVAGQMYDFITEGWMAICFTVVGLLALCVVATFFFIGEESIGRSLLRRIRRR</sequence>
<accession>A0A2H3CCD4</accession>